<dbReference type="PANTHER" id="PTHR47331:SF1">
    <property type="entry name" value="GAG-LIKE PROTEIN"/>
    <property type="match status" value="1"/>
</dbReference>
<organism evidence="1 2">
    <name type="scientific">Meganyctiphanes norvegica</name>
    <name type="common">Northern krill</name>
    <name type="synonym">Thysanopoda norvegica</name>
    <dbReference type="NCBI Taxonomy" id="48144"/>
    <lineage>
        <taxon>Eukaryota</taxon>
        <taxon>Metazoa</taxon>
        <taxon>Ecdysozoa</taxon>
        <taxon>Arthropoda</taxon>
        <taxon>Crustacea</taxon>
        <taxon>Multicrustacea</taxon>
        <taxon>Malacostraca</taxon>
        <taxon>Eumalacostraca</taxon>
        <taxon>Eucarida</taxon>
        <taxon>Euphausiacea</taxon>
        <taxon>Euphausiidae</taxon>
        <taxon>Meganyctiphanes</taxon>
    </lineage>
</organism>
<dbReference type="InterPro" id="IPR043502">
    <property type="entry name" value="DNA/RNA_pol_sf"/>
</dbReference>
<dbReference type="GO" id="GO:0071897">
    <property type="term" value="P:DNA biosynthetic process"/>
    <property type="evidence" value="ECO:0007669"/>
    <property type="project" value="UniProtKB-ARBA"/>
</dbReference>
<dbReference type="InterPro" id="IPR008042">
    <property type="entry name" value="Retrotrans_Pao"/>
</dbReference>
<protein>
    <recommendedName>
        <fullName evidence="3">Integrase zinc-binding domain-containing protein</fullName>
    </recommendedName>
</protein>
<evidence type="ECO:0008006" key="3">
    <source>
        <dbReference type="Google" id="ProtNLM"/>
    </source>
</evidence>
<reference evidence="1 2" key="1">
    <citation type="submission" date="2024-05" db="EMBL/GenBank/DDBJ databases">
        <authorList>
            <person name="Wallberg A."/>
        </authorList>
    </citation>
    <scope>NUCLEOTIDE SEQUENCE [LARGE SCALE GENOMIC DNA]</scope>
</reference>
<dbReference type="PANTHER" id="PTHR47331">
    <property type="entry name" value="PHD-TYPE DOMAIN-CONTAINING PROTEIN"/>
    <property type="match status" value="1"/>
</dbReference>
<evidence type="ECO:0000313" key="2">
    <source>
        <dbReference type="Proteomes" id="UP001497623"/>
    </source>
</evidence>
<sequence>MCAAKIELESGDYIEMVDTTSQSNNVKYYLPFRGVRKDSNTTACRMVMDASSKASASDISLNQALYQGPNLILDLAFCLLRFMLGTFGVIADIEKAFLRILIAECDRDALRFFWYDDPYNRRSKLITYRYKAVMFGSVSSPFLLAAVLQKLIKDDCENIIVREALERSIYVDNVVYATNSEDTILQFFGDSRTLLNKGNFNLRQWSSNSTTLMEQAKSSGVAEEGVIVRVLGLYWNLDTDRYLYNTNIEWDKKFTKRSALRFTNKVFDPLGLLVPISMRRRIFMQKLWTKNLKWDESFEFVGDFKDQWLHLVKEAHTSVTSTFTRNAQMTPKSEVHIFSDASKDSYGTVVYLRSPTQDLNGNELDPEKQCRGHVHLSCAKGKVAPIDGKQTIPKLELSGVLLAAHKVPYLKKAWTLPQDTKFIIWCDAKVVLCWLAKYNIKEIYVHNRVKQIRDLCAREDVKIYHVPTNMNPADIITKEQKAEDFVTNQTWWEGPKWLQSQENWPEQEVVYNLYPEGTETLSDALFCMTTSILATAAIDVGQTSLLKFFDRANFETSLRKLTFVLRAFPHKKRKTSTTEQNFEKGSVSKQAMDQAKQIAIKVMQADMFGEVLHQLRRGNQIKKGPYRKLNLFLDTQGIIRCMGRLQNLLEPTIKNDPIFVHGKHPFTESFIRYKHQHSNCASKQYTLHKVRQEVHGPSLTVMVNRVIRECNACRVLRARPYTYPPRPTIAIS</sequence>
<dbReference type="EMBL" id="CAXKWB010000931">
    <property type="protein sequence ID" value="CAL4062831.1"/>
    <property type="molecule type" value="Genomic_DNA"/>
</dbReference>
<keyword evidence="2" id="KW-1185">Reference proteome</keyword>
<comment type="caution">
    <text evidence="1">The sequence shown here is derived from an EMBL/GenBank/DDBJ whole genome shotgun (WGS) entry which is preliminary data.</text>
</comment>
<dbReference type="AlphaFoldDB" id="A0AAV2PP03"/>
<evidence type="ECO:0000313" key="1">
    <source>
        <dbReference type="EMBL" id="CAL4062831.1"/>
    </source>
</evidence>
<gene>
    <name evidence="1" type="ORF">MNOR_LOCUS2886</name>
</gene>
<name>A0AAV2PP03_MEGNR</name>
<proteinExistence type="predicted"/>
<dbReference type="Pfam" id="PF05380">
    <property type="entry name" value="Peptidase_A17"/>
    <property type="match status" value="1"/>
</dbReference>
<dbReference type="SUPFAM" id="SSF56672">
    <property type="entry name" value="DNA/RNA polymerases"/>
    <property type="match status" value="1"/>
</dbReference>
<dbReference type="Proteomes" id="UP001497623">
    <property type="component" value="Unassembled WGS sequence"/>
</dbReference>
<accession>A0AAV2PP03</accession>